<evidence type="ECO:0008006" key="3">
    <source>
        <dbReference type="Google" id="ProtNLM"/>
    </source>
</evidence>
<keyword evidence="2" id="KW-1185">Reference proteome</keyword>
<name>A0A8H7CLR3_9AGAR</name>
<dbReference type="Proteomes" id="UP000623467">
    <property type="component" value="Unassembled WGS sequence"/>
</dbReference>
<dbReference type="OrthoDB" id="3009356at2759"/>
<comment type="caution">
    <text evidence="1">The sequence shown here is derived from an EMBL/GenBank/DDBJ whole genome shotgun (WGS) entry which is preliminary data.</text>
</comment>
<proteinExistence type="predicted"/>
<gene>
    <name evidence="1" type="ORF">MSAN_02133400</name>
</gene>
<reference evidence="1" key="1">
    <citation type="submission" date="2020-05" db="EMBL/GenBank/DDBJ databases">
        <title>Mycena genomes resolve the evolution of fungal bioluminescence.</title>
        <authorList>
            <person name="Tsai I.J."/>
        </authorList>
    </citation>
    <scope>NUCLEOTIDE SEQUENCE</scope>
    <source>
        <strain evidence="1">160909Yilan</strain>
    </source>
</reference>
<organism evidence="1 2">
    <name type="scientific">Mycena sanguinolenta</name>
    <dbReference type="NCBI Taxonomy" id="230812"/>
    <lineage>
        <taxon>Eukaryota</taxon>
        <taxon>Fungi</taxon>
        <taxon>Dikarya</taxon>
        <taxon>Basidiomycota</taxon>
        <taxon>Agaricomycotina</taxon>
        <taxon>Agaricomycetes</taxon>
        <taxon>Agaricomycetidae</taxon>
        <taxon>Agaricales</taxon>
        <taxon>Marasmiineae</taxon>
        <taxon>Mycenaceae</taxon>
        <taxon>Mycena</taxon>
    </lineage>
</organism>
<accession>A0A8H7CLR3</accession>
<protein>
    <recommendedName>
        <fullName evidence="3">Protein kinase domain-containing protein</fullName>
    </recommendedName>
</protein>
<evidence type="ECO:0000313" key="2">
    <source>
        <dbReference type="Proteomes" id="UP000623467"/>
    </source>
</evidence>
<dbReference type="AlphaFoldDB" id="A0A8H7CLR3"/>
<sequence length="486" mass="55370">MFSHSQKFTVAGETFSNVIKNYAAAPSLPSDFRMIPMGDLDLRHHIRVNELRMDEWGVVDAQSDGRACVRRMHSAKAIIAGRKSRVTAAIYQGNDAEEEWRQDIAKHMSLRHPNIVQICGAASSNGIHATLFNDDLIPLGEFLSRYEDFHFTTVYIYAHCNHDFLEARSYVYSAFQRLFDPMDCTKWIRHSTGRLCAELIPANDSLWLDWQSPESPVVSGKYSLSTDAETLRAFIDSLTLKQYYNICAWNLRQYRHLDLAASQTMPLGAVFLCLGNLLEDSVEIAFLPSTETPLLGDWMTFEGSTGEVMPDGWTRFQSGDIFNNTLYLCSTIDPDRHTRHTWLSQANHIFRRLHIRSNFEDYVVIYGIYFDLDISQTIGDPPGGFLFLSLPEDFRNGPSTFWWPACPAYWSLDPSGVDRLSPEEVTRLGFPPFELITTADGYSWDASVYEGLCQLHETKGFDPYSQDVARYFGHLLYQLSSECDAP</sequence>
<evidence type="ECO:0000313" key="1">
    <source>
        <dbReference type="EMBL" id="KAF7340617.1"/>
    </source>
</evidence>
<dbReference type="EMBL" id="JACAZH010000030">
    <property type="protein sequence ID" value="KAF7340617.1"/>
    <property type="molecule type" value="Genomic_DNA"/>
</dbReference>